<dbReference type="SUPFAM" id="SSF53383">
    <property type="entry name" value="PLP-dependent transferases"/>
    <property type="match status" value="1"/>
</dbReference>
<dbReference type="InterPro" id="IPR015422">
    <property type="entry name" value="PyrdxlP-dep_Trfase_small"/>
</dbReference>
<dbReference type="PANTHER" id="PTHR43206:SF1">
    <property type="entry name" value="4-AMINOBUTYRATE AMINOTRANSFERASE, MITOCHONDRIAL"/>
    <property type="match status" value="1"/>
</dbReference>
<gene>
    <name evidence="6" type="ORF">DD238_005484</name>
</gene>
<accession>A0A3M6VJD7</accession>
<dbReference type="InterPro" id="IPR015421">
    <property type="entry name" value="PyrdxlP-dep_Trfase_major"/>
</dbReference>
<dbReference type="EMBL" id="QLLG01000309">
    <property type="protein sequence ID" value="RMX64460.1"/>
    <property type="molecule type" value="Genomic_DNA"/>
</dbReference>
<comment type="similarity">
    <text evidence="2">Belongs to the class-III pyridoxal-phosphate-dependent aminotransferase family.</text>
</comment>
<keyword evidence="5" id="KW-0663">Pyridoxal phosphate</keyword>
<evidence type="ECO:0000256" key="5">
    <source>
        <dbReference type="ARBA" id="ARBA00022898"/>
    </source>
</evidence>
<evidence type="ECO:0000313" key="7">
    <source>
        <dbReference type="Proteomes" id="UP000282087"/>
    </source>
</evidence>
<dbReference type="Proteomes" id="UP000282087">
    <property type="component" value="Unassembled WGS sequence"/>
</dbReference>
<evidence type="ECO:0000256" key="4">
    <source>
        <dbReference type="ARBA" id="ARBA00022679"/>
    </source>
</evidence>
<keyword evidence="3" id="KW-0032">Aminotransferase</keyword>
<dbReference type="PANTHER" id="PTHR43206">
    <property type="entry name" value="AMINOTRANSFERASE"/>
    <property type="match status" value="1"/>
</dbReference>
<sequence>MQTGGYFAKGEFRLKESYRIFNTWMGNPTKTIILKVVLDVIESDNLLENVNITGAYLKTWLNEIATKFFALVSKVRGQGTYLAMDFPTEAVRNEFVSLMKTKGVASGGCGSNSVRFRSSLVFQPKHAAEYLDKMHEICKVLVTA</sequence>
<dbReference type="AlphaFoldDB" id="A0A3M6VJD7"/>
<evidence type="ECO:0000313" key="6">
    <source>
        <dbReference type="EMBL" id="RMX64460.1"/>
    </source>
</evidence>
<protein>
    <recommendedName>
        <fullName evidence="8">Aminotransferase class I/classII domain-containing protein</fullName>
    </recommendedName>
</protein>
<keyword evidence="4" id="KW-0808">Transferase</keyword>
<comment type="cofactor">
    <cofactor evidence="1">
        <name>pyridoxal 5'-phosphate</name>
        <dbReference type="ChEBI" id="CHEBI:597326"/>
    </cofactor>
</comment>
<dbReference type="InterPro" id="IPR015424">
    <property type="entry name" value="PyrdxlP-dep_Trfase"/>
</dbReference>
<evidence type="ECO:0008006" key="8">
    <source>
        <dbReference type="Google" id="ProtNLM"/>
    </source>
</evidence>
<dbReference type="VEuPathDB" id="FungiDB:DD237_008316"/>
<dbReference type="GO" id="GO:0009450">
    <property type="term" value="P:gamma-aminobutyric acid catabolic process"/>
    <property type="evidence" value="ECO:0007669"/>
    <property type="project" value="TreeGrafter"/>
</dbReference>
<name>A0A3M6VJD7_9STRA</name>
<evidence type="ECO:0000256" key="2">
    <source>
        <dbReference type="ARBA" id="ARBA00008954"/>
    </source>
</evidence>
<dbReference type="GO" id="GO:0008483">
    <property type="term" value="F:transaminase activity"/>
    <property type="evidence" value="ECO:0007669"/>
    <property type="project" value="UniProtKB-KW"/>
</dbReference>
<dbReference type="STRING" id="542832.A0A3M6VJD7"/>
<evidence type="ECO:0000256" key="3">
    <source>
        <dbReference type="ARBA" id="ARBA00022576"/>
    </source>
</evidence>
<dbReference type="Gene3D" id="3.90.1150.10">
    <property type="entry name" value="Aspartate Aminotransferase, domain 1"/>
    <property type="match status" value="1"/>
</dbReference>
<dbReference type="GO" id="GO:0005739">
    <property type="term" value="C:mitochondrion"/>
    <property type="evidence" value="ECO:0007669"/>
    <property type="project" value="TreeGrafter"/>
</dbReference>
<dbReference type="GO" id="GO:0030170">
    <property type="term" value="F:pyridoxal phosphate binding"/>
    <property type="evidence" value="ECO:0007669"/>
    <property type="project" value="InterPro"/>
</dbReference>
<dbReference type="Pfam" id="PF00202">
    <property type="entry name" value="Aminotran_3"/>
    <property type="match status" value="1"/>
</dbReference>
<reference evidence="6 7" key="1">
    <citation type="submission" date="2018-06" db="EMBL/GenBank/DDBJ databases">
        <title>Comparative genomics of downy mildews reveals potential adaptations to biotrophy.</title>
        <authorList>
            <person name="Fletcher K."/>
            <person name="Klosterman S.J."/>
            <person name="Derevnina L."/>
            <person name="Martin F."/>
            <person name="Koike S."/>
            <person name="Reyes Chin-Wo S."/>
            <person name="Mou B."/>
            <person name="Michelmore R."/>
        </authorList>
    </citation>
    <scope>NUCLEOTIDE SEQUENCE [LARGE SCALE GENOMIC DNA]</scope>
    <source>
        <strain evidence="6 7">R14</strain>
    </source>
</reference>
<proteinExistence type="inferred from homology"/>
<keyword evidence="7" id="KW-1185">Reference proteome</keyword>
<evidence type="ECO:0000256" key="1">
    <source>
        <dbReference type="ARBA" id="ARBA00001933"/>
    </source>
</evidence>
<dbReference type="InterPro" id="IPR005814">
    <property type="entry name" value="Aminotrans_3"/>
</dbReference>
<comment type="caution">
    <text evidence="6">The sequence shown here is derived from an EMBL/GenBank/DDBJ whole genome shotgun (WGS) entry which is preliminary data.</text>
</comment>
<organism evidence="6 7">
    <name type="scientific">Peronospora effusa</name>
    <dbReference type="NCBI Taxonomy" id="542832"/>
    <lineage>
        <taxon>Eukaryota</taxon>
        <taxon>Sar</taxon>
        <taxon>Stramenopiles</taxon>
        <taxon>Oomycota</taxon>
        <taxon>Peronosporomycetes</taxon>
        <taxon>Peronosporales</taxon>
        <taxon>Peronosporaceae</taxon>
        <taxon>Peronospora</taxon>
    </lineage>
</organism>
<dbReference type="Gene3D" id="3.40.640.10">
    <property type="entry name" value="Type I PLP-dependent aspartate aminotransferase-like (Major domain)"/>
    <property type="match status" value="1"/>
</dbReference>